<dbReference type="InterPro" id="IPR018392">
    <property type="entry name" value="LysM"/>
</dbReference>
<organism evidence="3">
    <name type="scientific">Rhodanobacter sp. FW102-FHT14D07</name>
    <dbReference type="NCBI Taxonomy" id="3351462"/>
    <lineage>
        <taxon>Bacteria</taxon>
        <taxon>Pseudomonadati</taxon>
        <taxon>Pseudomonadota</taxon>
        <taxon>Gammaproteobacteria</taxon>
        <taxon>Lysobacterales</taxon>
        <taxon>Rhodanobacteraceae</taxon>
        <taxon>Rhodanobacter</taxon>
    </lineage>
</organism>
<name>A0AB74UYJ7_9GAMM</name>
<dbReference type="InterPro" id="IPR023346">
    <property type="entry name" value="Lysozyme-like_dom_sf"/>
</dbReference>
<dbReference type="InterPro" id="IPR008258">
    <property type="entry name" value="Transglycosylase_SLT_dom_1"/>
</dbReference>
<dbReference type="PANTHER" id="PTHR37423:SF2">
    <property type="entry name" value="MEMBRANE-BOUND LYTIC MUREIN TRANSGLYCOSYLASE C"/>
    <property type="match status" value="1"/>
</dbReference>
<dbReference type="Gene3D" id="1.10.530.10">
    <property type="match status" value="1"/>
</dbReference>
<evidence type="ECO:0000259" key="2">
    <source>
        <dbReference type="PROSITE" id="PS51782"/>
    </source>
</evidence>
<proteinExistence type="inferred from homology"/>
<gene>
    <name evidence="3" type="ORF">ACFYG5_05275</name>
</gene>
<reference evidence="3" key="1">
    <citation type="submission" date="2024-10" db="EMBL/GenBank/DDBJ databases">
        <authorList>
            <person name="Lesea H.P."/>
            <person name="Kuehl J.V."/>
            <person name="Chandonia J.-M."/>
        </authorList>
    </citation>
    <scope>NUCLEOTIDE SEQUENCE</scope>
    <source>
        <strain evidence="3">FW102-FHT14D07</strain>
    </source>
</reference>
<dbReference type="SUPFAM" id="SSF54106">
    <property type="entry name" value="LysM domain"/>
    <property type="match status" value="1"/>
</dbReference>
<dbReference type="PROSITE" id="PS51782">
    <property type="entry name" value="LYSM"/>
    <property type="match status" value="1"/>
</dbReference>
<evidence type="ECO:0000256" key="1">
    <source>
        <dbReference type="ARBA" id="ARBA00007734"/>
    </source>
</evidence>
<dbReference type="PANTHER" id="PTHR37423">
    <property type="entry name" value="SOLUBLE LYTIC MUREIN TRANSGLYCOSYLASE-RELATED"/>
    <property type="match status" value="1"/>
</dbReference>
<dbReference type="CDD" id="cd00118">
    <property type="entry name" value="LysM"/>
    <property type="match status" value="1"/>
</dbReference>
<comment type="similarity">
    <text evidence="1">Belongs to the transglycosylase Slt family.</text>
</comment>
<dbReference type="InterPro" id="IPR036779">
    <property type="entry name" value="LysM_dom_sf"/>
</dbReference>
<sequence>MSLPHVFRPRHLASLVLACTLLGGCASSGGERTPTPADALYGQLNQASKGYETALQQAREGDSDASALSLRQSLDLLKQSSAKCAVTAGCDPQRFFSVFDRLLRLKDGDFDDLPDLSGDVESSQAALATGHAGAASLPQAQRSVTLLHGQKLSQLIAMNGPVKAALEMWLTQRRPYLMDAWVNYQYLRHDMWPAYQKADLPEALLFGMVAQESGGKVHAVSRSGASGPLQFMYSTGMRFGLGVDNGFDMRFDPAASARANAEYLNEQLRIFNNNLELVIGAYNGGEGRMRRAVGDDPSVSFYDPRIYDQMSPETRDYVPAVLAAAWLFLHPDSYNLRFPKIDGDPGSITLKRAASLDELTVCLGSADGMEEGWFRTLRNLNPRLDPDTSQPVGATLRVPKRLERAYAARCVDGPWPILAADLHRATVPVVPDPAQAPAKAGAQRTTTYRVRRGDTLISIVRKLHCSSVQEISEINDLQHHRIRVGQHLKVPVCR</sequence>
<evidence type="ECO:0000313" key="3">
    <source>
        <dbReference type="EMBL" id="XIA19559.1"/>
    </source>
</evidence>
<dbReference type="AlphaFoldDB" id="A0AB74UYJ7"/>
<dbReference type="SMART" id="SM00257">
    <property type="entry name" value="LysM"/>
    <property type="match status" value="1"/>
</dbReference>
<dbReference type="Pfam" id="PF01476">
    <property type="entry name" value="LysM"/>
    <property type="match status" value="1"/>
</dbReference>
<protein>
    <submittedName>
        <fullName evidence="3">Transglycosylase SLT domain-containing protein</fullName>
    </submittedName>
</protein>
<dbReference type="CDD" id="cd16894">
    <property type="entry name" value="MltD-like"/>
    <property type="match status" value="1"/>
</dbReference>
<dbReference type="RefSeq" id="WP_395119057.1">
    <property type="nucleotide sequence ID" value="NZ_CP170721.1"/>
</dbReference>
<dbReference type="Gene3D" id="3.10.350.10">
    <property type="entry name" value="LysM domain"/>
    <property type="match status" value="1"/>
</dbReference>
<accession>A0AB74UYJ7</accession>
<feature type="domain" description="LysM" evidence="2">
    <location>
        <begin position="446"/>
        <end position="490"/>
    </location>
</feature>
<dbReference type="SUPFAM" id="SSF53955">
    <property type="entry name" value="Lysozyme-like"/>
    <property type="match status" value="1"/>
</dbReference>
<dbReference type="Pfam" id="PF01464">
    <property type="entry name" value="SLT"/>
    <property type="match status" value="1"/>
</dbReference>
<dbReference type="EMBL" id="CP170721">
    <property type="protein sequence ID" value="XIA19559.1"/>
    <property type="molecule type" value="Genomic_DNA"/>
</dbReference>